<protein>
    <submittedName>
        <fullName evidence="1">Uncharacterized protein</fullName>
    </submittedName>
</protein>
<dbReference type="AlphaFoldDB" id="A0A8B9G187"/>
<accession>A0A8B9G187</accession>
<organism evidence="1 2">
    <name type="scientific">Amazona collaria</name>
    <name type="common">yellow-billed parrot</name>
    <dbReference type="NCBI Taxonomy" id="241587"/>
    <lineage>
        <taxon>Eukaryota</taxon>
        <taxon>Metazoa</taxon>
        <taxon>Chordata</taxon>
        <taxon>Craniata</taxon>
        <taxon>Vertebrata</taxon>
        <taxon>Euteleostomi</taxon>
        <taxon>Archelosauria</taxon>
        <taxon>Archosauria</taxon>
        <taxon>Dinosauria</taxon>
        <taxon>Saurischia</taxon>
        <taxon>Theropoda</taxon>
        <taxon>Coelurosauria</taxon>
        <taxon>Aves</taxon>
        <taxon>Neognathae</taxon>
        <taxon>Neoaves</taxon>
        <taxon>Telluraves</taxon>
        <taxon>Australaves</taxon>
        <taxon>Psittaciformes</taxon>
        <taxon>Psittacidae</taxon>
        <taxon>Amazona</taxon>
    </lineage>
</organism>
<dbReference type="Proteomes" id="UP000694522">
    <property type="component" value="Unplaced"/>
</dbReference>
<keyword evidence="2" id="KW-1185">Reference proteome</keyword>
<proteinExistence type="predicted"/>
<reference evidence="1" key="2">
    <citation type="submission" date="2025-09" db="UniProtKB">
        <authorList>
            <consortium name="Ensembl"/>
        </authorList>
    </citation>
    <scope>IDENTIFICATION</scope>
</reference>
<evidence type="ECO:0000313" key="1">
    <source>
        <dbReference type="Ensembl" id="ENSACOP00000016621.1"/>
    </source>
</evidence>
<evidence type="ECO:0000313" key="2">
    <source>
        <dbReference type="Proteomes" id="UP000694522"/>
    </source>
</evidence>
<sequence length="114" mass="12054">CPCLGPEALPVLQLAHCTPPAGPGDAAEGLWLGGEGPSKQPCLRSFQAPGWGLSSALLQGSRVVAVPSWQLRAQKGGPRFTLQRRALCHRAWPRLHLTGSVRKGCRGAGELGRK</sequence>
<name>A0A8B9G187_9PSIT</name>
<reference evidence="1" key="1">
    <citation type="submission" date="2025-08" db="UniProtKB">
        <authorList>
            <consortium name="Ensembl"/>
        </authorList>
    </citation>
    <scope>IDENTIFICATION</scope>
</reference>
<dbReference type="Ensembl" id="ENSACOT00000017225.1">
    <property type="protein sequence ID" value="ENSACOP00000016621.1"/>
    <property type="gene ID" value="ENSACOG00000011559.1"/>
</dbReference>